<keyword evidence="2" id="KW-1185">Reference proteome</keyword>
<comment type="caution">
    <text evidence="1">The sequence shown here is derived from an EMBL/GenBank/DDBJ whole genome shotgun (WGS) entry which is preliminary data.</text>
</comment>
<reference evidence="1 2" key="1">
    <citation type="submission" date="2020-09" db="EMBL/GenBank/DDBJ databases">
        <title>De no assembly of potato wild relative species, Solanum commersonii.</title>
        <authorList>
            <person name="Cho K."/>
        </authorList>
    </citation>
    <scope>NUCLEOTIDE SEQUENCE [LARGE SCALE GENOMIC DNA]</scope>
    <source>
        <strain evidence="1">LZ3.2</strain>
        <tissue evidence="1">Leaf</tissue>
    </source>
</reference>
<dbReference type="EMBL" id="JACXVP010000004">
    <property type="protein sequence ID" value="KAG5613559.1"/>
    <property type="molecule type" value="Genomic_DNA"/>
</dbReference>
<protein>
    <submittedName>
        <fullName evidence="1">Uncharacterized protein</fullName>
    </submittedName>
</protein>
<dbReference type="AlphaFoldDB" id="A0A9J5ZN91"/>
<dbReference type="Proteomes" id="UP000824120">
    <property type="component" value="Chromosome 4"/>
</dbReference>
<name>A0A9J5ZN91_SOLCO</name>
<gene>
    <name evidence="1" type="ORF">H5410_024840</name>
</gene>
<sequence length="67" mass="7750">MNCHYTNGQSPSLPPPHYSRRVVYLLHPTAVNSNLPMNRCHVSLPIHRISLTNDFGAERIQKMDYFL</sequence>
<proteinExistence type="predicted"/>
<evidence type="ECO:0000313" key="1">
    <source>
        <dbReference type="EMBL" id="KAG5613559.1"/>
    </source>
</evidence>
<accession>A0A9J5ZN91</accession>
<evidence type="ECO:0000313" key="2">
    <source>
        <dbReference type="Proteomes" id="UP000824120"/>
    </source>
</evidence>
<organism evidence="1 2">
    <name type="scientific">Solanum commersonii</name>
    <name type="common">Commerson's wild potato</name>
    <name type="synonym">Commerson's nightshade</name>
    <dbReference type="NCBI Taxonomy" id="4109"/>
    <lineage>
        <taxon>Eukaryota</taxon>
        <taxon>Viridiplantae</taxon>
        <taxon>Streptophyta</taxon>
        <taxon>Embryophyta</taxon>
        <taxon>Tracheophyta</taxon>
        <taxon>Spermatophyta</taxon>
        <taxon>Magnoliopsida</taxon>
        <taxon>eudicotyledons</taxon>
        <taxon>Gunneridae</taxon>
        <taxon>Pentapetalae</taxon>
        <taxon>asterids</taxon>
        <taxon>lamiids</taxon>
        <taxon>Solanales</taxon>
        <taxon>Solanaceae</taxon>
        <taxon>Solanoideae</taxon>
        <taxon>Solaneae</taxon>
        <taxon>Solanum</taxon>
    </lineage>
</organism>